<keyword evidence="1" id="KW-1133">Transmembrane helix</keyword>
<name>A0A936F294_9BACT</name>
<proteinExistence type="predicted"/>
<feature type="transmembrane region" description="Helical" evidence="1">
    <location>
        <begin position="80"/>
        <end position="98"/>
    </location>
</feature>
<protein>
    <submittedName>
        <fullName evidence="2">Uncharacterized protein</fullName>
    </submittedName>
</protein>
<evidence type="ECO:0000256" key="1">
    <source>
        <dbReference type="SAM" id="Phobius"/>
    </source>
</evidence>
<comment type="caution">
    <text evidence="2">The sequence shown here is derived from an EMBL/GenBank/DDBJ whole genome shotgun (WGS) entry which is preliminary data.</text>
</comment>
<evidence type="ECO:0000313" key="3">
    <source>
        <dbReference type="Proteomes" id="UP000709959"/>
    </source>
</evidence>
<accession>A0A936F294</accession>
<feature type="transmembrane region" description="Helical" evidence="1">
    <location>
        <begin position="12"/>
        <end position="30"/>
    </location>
</feature>
<dbReference type="AlphaFoldDB" id="A0A936F294"/>
<keyword evidence="1" id="KW-0472">Membrane</keyword>
<dbReference type="EMBL" id="JADKCH010000005">
    <property type="protein sequence ID" value="MBK8572461.1"/>
    <property type="molecule type" value="Genomic_DNA"/>
</dbReference>
<organism evidence="2 3">
    <name type="scientific">Candidatus Geothrix odensensis</name>
    <dbReference type="NCBI Taxonomy" id="2954440"/>
    <lineage>
        <taxon>Bacteria</taxon>
        <taxon>Pseudomonadati</taxon>
        <taxon>Acidobacteriota</taxon>
        <taxon>Holophagae</taxon>
        <taxon>Holophagales</taxon>
        <taxon>Holophagaceae</taxon>
        <taxon>Geothrix</taxon>
    </lineage>
</organism>
<sequence length="106" mass="11990">MTRPSHNPLAERVIASTMAAFFAMFGWFDLLQGGITLKGRSGRTSFVHGWVGIAVAGFAFLIATFGVSLLLRTFKVRRSTYYFSWAILLLPPVLFILFRHKSFYHS</sequence>
<feature type="transmembrane region" description="Helical" evidence="1">
    <location>
        <begin position="50"/>
        <end position="71"/>
    </location>
</feature>
<evidence type="ECO:0000313" key="2">
    <source>
        <dbReference type="EMBL" id="MBK8572461.1"/>
    </source>
</evidence>
<dbReference type="Proteomes" id="UP000709959">
    <property type="component" value="Unassembled WGS sequence"/>
</dbReference>
<keyword evidence="1" id="KW-0812">Transmembrane</keyword>
<reference evidence="2 3" key="1">
    <citation type="submission" date="2020-10" db="EMBL/GenBank/DDBJ databases">
        <title>Connecting structure to function with the recovery of over 1000 high-quality activated sludge metagenome-assembled genomes encoding full-length rRNA genes using long-read sequencing.</title>
        <authorList>
            <person name="Singleton C.M."/>
            <person name="Petriglieri F."/>
            <person name="Kristensen J.M."/>
            <person name="Kirkegaard R.H."/>
            <person name="Michaelsen T.Y."/>
            <person name="Andersen M.H."/>
            <person name="Karst S.M."/>
            <person name="Dueholm M.S."/>
            <person name="Nielsen P.H."/>
            <person name="Albertsen M."/>
        </authorList>
    </citation>
    <scope>NUCLEOTIDE SEQUENCE [LARGE SCALE GENOMIC DNA]</scope>
    <source>
        <strain evidence="2">OdNE_18-Q3-R46-58_MAXAC.008</strain>
    </source>
</reference>
<gene>
    <name evidence="2" type="ORF">IPN91_07365</name>
</gene>